<feature type="compositionally biased region" description="Low complexity" evidence="1">
    <location>
        <begin position="72"/>
        <end position="86"/>
    </location>
</feature>
<evidence type="ECO:0000259" key="2">
    <source>
        <dbReference type="SMART" id="SM00834"/>
    </source>
</evidence>
<proteinExistence type="predicted"/>
<dbReference type="AlphaFoldDB" id="A0A7C2WCJ3"/>
<evidence type="ECO:0000256" key="1">
    <source>
        <dbReference type="SAM" id="MobiDB-lite"/>
    </source>
</evidence>
<dbReference type="PANTHER" id="PTHR34404:SF2">
    <property type="entry name" value="CONSERVED SERINE RICH PROTEIN"/>
    <property type="match status" value="1"/>
</dbReference>
<gene>
    <name evidence="3" type="ORF">ENP13_00155</name>
</gene>
<sequence>MPIYEYVCTSCHHSFEVRQRFSDDPITSCPQCGGAVRRLLFPAGIIFKGSGFYITDNRKSSPESTNGHEGAKTSATSKAGSSLDED</sequence>
<dbReference type="InterPro" id="IPR013429">
    <property type="entry name" value="Regulatory_FmdB_Zinc_ribbon"/>
</dbReference>
<dbReference type="EMBL" id="DSID01000013">
    <property type="protein sequence ID" value="HEX69650.1"/>
    <property type="molecule type" value="Genomic_DNA"/>
</dbReference>
<name>A0A7C2WCJ3_9BACT</name>
<accession>A0A7C2WCJ3</accession>
<reference evidence="3" key="1">
    <citation type="journal article" date="2020" name="mSystems">
        <title>Genome- and Community-Level Interaction Insights into Carbon Utilization and Element Cycling Functions of Hydrothermarchaeota in Hydrothermal Sediment.</title>
        <authorList>
            <person name="Zhou Z."/>
            <person name="Liu Y."/>
            <person name="Xu W."/>
            <person name="Pan J."/>
            <person name="Luo Z.H."/>
            <person name="Li M."/>
        </authorList>
    </citation>
    <scope>NUCLEOTIDE SEQUENCE [LARGE SCALE GENOMIC DNA]</scope>
    <source>
        <strain evidence="3">SpSt-192</strain>
    </source>
</reference>
<protein>
    <submittedName>
        <fullName evidence="3">Zinc ribbon domain-containing protein</fullName>
    </submittedName>
</protein>
<feature type="domain" description="Putative regulatory protein FmdB zinc ribbon" evidence="2">
    <location>
        <begin position="1"/>
        <end position="41"/>
    </location>
</feature>
<organism evidence="3">
    <name type="scientific">Thermorudis sp</name>
    <dbReference type="NCBI Taxonomy" id="1969470"/>
    <lineage>
        <taxon>Bacteria</taxon>
        <taxon>Pseudomonadati</taxon>
        <taxon>Thermomicrobiota</taxon>
        <taxon>Thermomicrobia</taxon>
        <taxon>Thermomicrobia incertae sedis</taxon>
        <taxon>Thermorudis</taxon>
    </lineage>
</organism>
<dbReference type="SMART" id="SM00834">
    <property type="entry name" value="CxxC_CXXC_SSSS"/>
    <property type="match status" value="1"/>
</dbReference>
<dbReference type="Pfam" id="PF09723">
    <property type="entry name" value="Zn_ribbon_8"/>
    <property type="match status" value="1"/>
</dbReference>
<feature type="region of interest" description="Disordered" evidence="1">
    <location>
        <begin position="58"/>
        <end position="86"/>
    </location>
</feature>
<comment type="caution">
    <text evidence="3">The sequence shown here is derived from an EMBL/GenBank/DDBJ whole genome shotgun (WGS) entry which is preliminary data.</text>
</comment>
<evidence type="ECO:0000313" key="3">
    <source>
        <dbReference type="EMBL" id="HEX69650.1"/>
    </source>
</evidence>
<dbReference type="NCBIfam" id="TIGR02605">
    <property type="entry name" value="CxxC_CxxC_SSSS"/>
    <property type="match status" value="1"/>
</dbReference>
<dbReference type="PANTHER" id="PTHR34404">
    <property type="entry name" value="REGULATORY PROTEIN, FMDB FAMILY"/>
    <property type="match status" value="1"/>
</dbReference>